<reference evidence="2 3" key="1">
    <citation type="journal article" date="2015" name="Proc. Natl. Acad. Sci. U.S.A.">
        <title>The resurrection genome of Boea hygrometrica: A blueprint for survival of dehydration.</title>
        <authorList>
            <person name="Xiao L."/>
            <person name="Yang G."/>
            <person name="Zhang L."/>
            <person name="Yang X."/>
            <person name="Zhao S."/>
            <person name="Ji Z."/>
            <person name="Zhou Q."/>
            <person name="Hu M."/>
            <person name="Wang Y."/>
            <person name="Chen M."/>
            <person name="Xu Y."/>
            <person name="Jin H."/>
            <person name="Xiao X."/>
            <person name="Hu G."/>
            <person name="Bao F."/>
            <person name="Hu Y."/>
            <person name="Wan P."/>
            <person name="Li L."/>
            <person name="Deng X."/>
            <person name="Kuang T."/>
            <person name="Xiang C."/>
            <person name="Zhu J.K."/>
            <person name="Oliver M.J."/>
            <person name="He Y."/>
        </authorList>
    </citation>
    <scope>NUCLEOTIDE SEQUENCE [LARGE SCALE GENOMIC DNA]</scope>
    <source>
        <strain evidence="3">cv. XS01</strain>
    </source>
</reference>
<keyword evidence="3" id="KW-1185">Reference proteome</keyword>
<gene>
    <name evidence="2" type="ORF">F511_41650</name>
</gene>
<evidence type="ECO:0000313" key="2">
    <source>
        <dbReference type="EMBL" id="KZV58618.1"/>
    </source>
</evidence>
<name>A0A2Z7DFD6_9LAMI</name>
<proteinExistence type="predicted"/>
<evidence type="ECO:0000313" key="3">
    <source>
        <dbReference type="Proteomes" id="UP000250235"/>
    </source>
</evidence>
<feature type="region of interest" description="Disordered" evidence="1">
    <location>
        <begin position="53"/>
        <end position="158"/>
    </location>
</feature>
<protein>
    <submittedName>
        <fullName evidence="2">Uncharacterized protein</fullName>
    </submittedName>
</protein>
<feature type="compositionally biased region" description="Basic residues" evidence="1">
    <location>
        <begin position="145"/>
        <end position="158"/>
    </location>
</feature>
<dbReference type="Proteomes" id="UP000250235">
    <property type="component" value="Unassembled WGS sequence"/>
</dbReference>
<feature type="compositionally biased region" description="Basic and acidic residues" evidence="1">
    <location>
        <begin position="78"/>
        <end position="97"/>
    </location>
</feature>
<feature type="compositionally biased region" description="Polar residues" evidence="1">
    <location>
        <begin position="56"/>
        <end position="75"/>
    </location>
</feature>
<organism evidence="2 3">
    <name type="scientific">Dorcoceras hygrometricum</name>
    <dbReference type="NCBI Taxonomy" id="472368"/>
    <lineage>
        <taxon>Eukaryota</taxon>
        <taxon>Viridiplantae</taxon>
        <taxon>Streptophyta</taxon>
        <taxon>Embryophyta</taxon>
        <taxon>Tracheophyta</taxon>
        <taxon>Spermatophyta</taxon>
        <taxon>Magnoliopsida</taxon>
        <taxon>eudicotyledons</taxon>
        <taxon>Gunneridae</taxon>
        <taxon>Pentapetalae</taxon>
        <taxon>asterids</taxon>
        <taxon>lamiids</taxon>
        <taxon>Lamiales</taxon>
        <taxon>Gesneriaceae</taxon>
        <taxon>Didymocarpoideae</taxon>
        <taxon>Trichosporeae</taxon>
        <taxon>Loxocarpinae</taxon>
        <taxon>Dorcoceras</taxon>
    </lineage>
</organism>
<evidence type="ECO:0000256" key="1">
    <source>
        <dbReference type="SAM" id="MobiDB-lite"/>
    </source>
</evidence>
<accession>A0A2Z7DFD6</accession>
<dbReference type="AlphaFoldDB" id="A0A2Z7DFD6"/>
<dbReference type="EMBL" id="KQ986489">
    <property type="protein sequence ID" value="KZV58618.1"/>
    <property type="molecule type" value="Genomic_DNA"/>
</dbReference>
<sequence length="158" mass="17622">MHRLLHASGLTQSRRLMTPTYLGELVKLHPRKVLNNNSVHTYINKILKVGPAAETSRISGATTSEQQSNADNSQSLHRKPEKEADEMKKPEKAAVEKPRKKKEKVVQMVKKQKMVVQQPVEARIQASPVKSKSGTSSEEDSHSLAKLKRAGAQRKLVV</sequence>
<feature type="compositionally biased region" description="Low complexity" evidence="1">
    <location>
        <begin position="106"/>
        <end position="121"/>
    </location>
</feature>